<evidence type="ECO:0000256" key="1">
    <source>
        <dbReference type="ARBA" id="ARBA00001933"/>
    </source>
</evidence>
<evidence type="ECO:0000256" key="4">
    <source>
        <dbReference type="RuleBase" id="RU000481"/>
    </source>
</evidence>
<dbReference type="EC" id="2.6.1.-" evidence="4"/>
<reference evidence="6 7" key="1">
    <citation type="submission" date="2020-08" db="EMBL/GenBank/DDBJ databases">
        <authorList>
            <person name="Ren C."/>
            <person name="Gu Y."/>
            <person name="Xu Y."/>
        </authorList>
    </citation>
    <scope>NUCLEOTIDE SEQUENCE [LARGE SCALE GENOMIC DNA]</scope>
    <source>
        <strain evidence="6 7">LBM18003</strain>
    </source>
</reference>
<dbReference type="GO" id="GO:0030170">
    <property type="term" value="F:pyridoxal phosphate binding"/>
    <property type="evidence" value="ECO:0007669"/>
    <property type="project" value="InterPro"/>
</dbReference>
<dbReference type="GO" id="GO:0008483">
    <property type="term" value="F:transaminase activity"/>
    <property type="evidence" value="ECO:0007669"/>
    <property type="project" value="UniProtKB-KW"/>
</dbReference>
<protein>
    <recommendedName>
        <fullName evidence="4">Aminotransferase</fullName>
        <ecNumber evidence="4">2.6.1.-</ecNumber>
    </recommendedName>
</protein>
<evidence type="ECO:0000256" key="3">
    <source>
        <dbReference type="ARBA" id="ARBA00022679"/>
    </source>
</evidence>
<dbReference type="InterPro" id="IPR015424">
    <property type="entry name" value="PyrdxlP-dep_Trfase"/>
</dbReference>
<keyword evidence="7" id="KW-1185">Reference proteome</keyword>
<dbReference type="InterPro" id="IPR015421">
    <property type="entry name" value="PyrdxlP-dep_Trfase_major"/>
</dbReference>
<accession>A0A7G9WH58</accession>
<dbReference type="Gene3D" id="3.40.640.10">
    <property type="entry name" value="Type I PLP-dependent aspartate aminotransferase-like (Major domain)"/>
    <property type="match status" value="1"/>
</dbReference>
<evidence type="ECO:0000313" key="6">
    <source>
        <dbReference type="EMBL" id="QNO18020.1"/>
    </source>
</evidence>
<comment type="cofactor">
    <cofactor evidence="1 4">
        <name>pyridoxal 5'-phosphate</name>
        <dbReference type="ChEBI" id="CHEBI:597326"/>
    </cofactor>
</comment>
<sequence>MQFAKRMEQFGEGVFSELLTLKREKEAQGVQVIDLSVGTPNIPPVENIRRTLAEAAEDPRQYIYAISDTSELQQAVAQWYSRRYGVTLNPETQVVSLLGSQEGLTHIALSIADPGDTVLVPDPCYPAFSCGPMMAGARLAWMPLKKENDYLIDFDTIPEEDAKAAKLMVVSYPNNPTASVAPDWFYEKLIAFAKKYDIIVLHDNAYSELVFDGKICGSFLRFPGAAEVGVEFNSLSKTYGMAGARVGFCVGNEQVVSMLKQLKSNMDYGMFLPIQKAAAEAITGDQSCVVRTRAAYEKRRDILCEAFDKLGWHFEKPAATMFAWAQIPAKYGDDDRHFSRELVEKAGVLVTPGSAFGPSGKGHVRMALVQDEEALQEAAQRMSKTSIFTK</sequence>
<keyword evidence="3 4" id="KW-0808">Transferase</keyword>
<dbReference type="InterPro" id="IPR004838">
    <property type="entry name" value="NHTrfase_class1_PyrdxlP-BS"/>
</dbReference>
<dbReference type="SUPFAM" id="SSF53383">
    <property type="entry name" value="PLP-dependent transferases"/>
    <property type="match status" value="1"/>
</dbReference>
<evidence type="ECO:0000256" key="2">
    <source>
        <dbReference type="ARBA" id="ARBA00022576"/>
    </source>
</evidence>
<gene>
    <name evidence="6" type="ORF">H6X83_14080</name>
</gene>
<evidence type="ECO:0000259" key="5">
    <source>
        <dbReference type="Pfam" id="PF00155"/>
    </source>
</evidence>
<evidence type="ECO:0000313" key="7">
    <source>
        <dbReference type="Proteomes" id="UP000516046"/>
    </source>
</evidence>
<dbReference type="PANTHER" id="PTHR42832">
    <property type="entry name" value="AMINO ACID AMINOTRANSFERASE"/>
    <property type="match status" value="1"/>
</dbReference>
<dbReference type="PANTHER" id="PTHR42832:SF3">
    <property type="entry name" value="L-GLUTAMINE--4-(METHYLSULFANYL)-2-OXOBUTANOATE AMINOTRANSFERASE"/>
    <property type="match status" value="1"/>
</dbReference>
<comment type="similarity">
    <text evidence="4">Belongs to the class-I pyridoxal-phosphate-dependent aminotransferase family.</text>
</comment>
<dbReference type="InterPro" id="IPR015422">
    <property type="entry name" value="PyrdxlP-dep_Trfase_small"/>
</dbReference>
<dbReference type="KEGG" id="caml:H6X83_14080"/>
<dbReference type="Proteomes" id="UP000516046">
    <property type="component" value="Chromosome"/>
</dbReference>
<dbReference type="Pfam" id="PF00155">
    <property type="entry name" value="Aminotran_1_2"/>
    <property type="match status" value="1"/>
</dbReference>
<dbReference type="PROSITE" id="PS00105">
    <property type="entry name" value="AA_TRANSFER_CLASS_1"/>
    <property type="match status" value="1"/>
</dbReference>
<dbReference type="InterPro" id="IPR050881">
    <property type="entry name" value="LL-DAP_aminotransferase"/>
</dbReference>
<dbReference type="RefSeq" id="WP_212507085.1">
    <property type="nucleotide sequence ID" value="NZ_CP060696.1"/>
</dbReference>
<feature type="domain" description="Aminotransferase class I/classII large" evidence="5">
    <location>
        <begin position="31"/>
        <end position="381"/>
    </location>
</feature>
<dbReference type="AlphaFoldDB" id="A0A7G9WH58"/>
<dbReference type="InterPro" id="IPR004839">
    <property type="entry name" value="Aminotransferase_I/II_large"/>
</dbReference>
<proteinExistence type="inferred from homology"/>
<dbReference type="EMBL" id="CP060696">
    <property type="protein sequence ID" value="QNO18020.1"/>
    <property type="molecule type" value="Genomic_DNA"/>
</dbReference>
<keyword evidence="2 4" id="KW-0032">Aminotransferase</keyword>
<organism evidence="6 7">
    <name type="scientific">Caproicibacterium amylolyticum</name>
    <dbReference type="NCBI Taxonomy" id="2766537"/>
    <lineage>
        <taxon>Bacteria</taxon>
        <taxon>Bacillati</taxon>
        <taxon>Bacillota</taxon>
        <taxon>Clostridia</taxon>
        <taxon>Eubacteriales</taxon>
        <taxon>Oscillospiraceae</taxon>
        <taxon>Caproicibacterium</taxon>
    </lineage>
</organism>
<name>A0A7G9WH58_9FIRM</name>
<dbReference type="CDD" id="cd00609">
    <property type="entry name" value="AAT_like"/>
    <property type="match status" value="1"/>
</dbReference>
<dbReference type="Gene3D" id="3.90.1150.10">
    <property type="entry name" value="Aspartate Aminotransferase, domain 1"/>
    <property type="match status" value="1"/>
</dbReference>